<keyword evidence="9" id="KW-0548">Nucleotidyltransferase</keyword>
<dbReference type="GO" id="GO:0003887">
    <property type="term" value="F:DNA-directed DNA polymerase activity"/>
    <property type="evidence" value="ECO:0007669"/>
    <property type="project" value="UniProtKB-EC"/>
</dbReference>
<evidence type="ECO:0000256" key="1">
    <source>
        <dbReference type="ARBA" id="ARBA00007484"/>
    </source>
</evidence>
<dbReference type="InterPro" id="IPR015927">
    <property type="entry name" value="Peptidase_S24_S26A/B/C"/>
</dbReference>
<reference evidence="9" key="1">
    <citation type="journal article" date="2021" name="PeerJ">
        <title>Extensive microbial diversity within the chicken gut microbiome revealed by metagenomics and culture.</title>
        <authorList>
            <person name="Gilroy R."/>
            <person name="Ravi A."/>
            <person name="Getino M."/>
            <person name="Pursley I."/>
            <person name="Horton D.L."/>
            <person name="Alikhan N.F."/>
            <person name="Baker D."/>
            <person name="Gharbi K."/>
            <person name="Hall N."/>
            <person name="Watson M."/>
            <person name="Adriaenssens E.M."/>
            <person name="Foster-Nyarko E."/>
            <person name="Jarju S."/>
            <person name="Secka A."/>
            <person name="Antonio M."/>
            <person name="Oren A."/>
            <person name="Chaudhuri R.R."/>
            <person name="La Ragione R."/>
            <person name="Hildebrand F."/>
            <person name="Pallen M.J."/>
        </authorList>
    </citation>
    <scope>NUCLEOTIDE SEQUENCE</scope>
    <source>
        <strain evidence="9">687</strain>
    </source>
</reference>
<evidence type="ECO:0000256" key="4">
    <source>
        <dbReference type="ARBA" id="ARBA00022813"/>
    </source>
</evidence>
<evidence type="ECO:0000256" key="3">
    <source>
        <dbReference type="ARBA" id="ARBA00022801"/>
    </source>
</evidence>
<dbReference type="GO" id="GO:0003677">
    <property type="term" value="F:DNA binding"/>
    <property type="evidence" value="ECO:0007669"/>
    <property type="project" value="InterPro"/>
</dbReference>
<reference evidence="9" key="2">
    <citation type="submission" date="2021-04" db="EMBL/GenBank/DDBJ databases">
        <authorList>
            <person name="Gilroy R."/>
        </authorList>
    </citation>
    <scope>NUCLEOTIDE SEQUENCE</scope>
    <source>
        <strain evidence="9">687</strain>
    </source>
</reference>
<dbReference type="GO" id="GO:0006355">
    <property type="term" value="P:regulation of DNA-templated transcription"/>
    <property type="evidence" value="ECO:0007669"/>
    <property type="project" value="InterPro"/>
</dbReference>
<dbReference type="EMBL" id="JAHLFG010000076">
    <property type="protein sequence ID" value="MBU3827224.1"/>
    <property type="molecule type" value="Genomic_DNA"/>
</dbReference>
<dbReference type="NCBIfam" id="NF007621">
    <property type="entry name" value="PRK10276.1"/>
    <property type="match status" value="1"/>
</dbReference>
<dbReference type="InterPro" id="IPR006197">
    <property type="entry name" value="Peptidase_S24_LexA"/>
</dbReference>
<dbReference type="SUPFAM" id="SSF51306">
    <property type="entry name" value="LexA/Signal peptidase"/>
    <property type="match status" value="1"/>
</dbReference>
<evidence type="ECO:0000256" key="5">
    <source>
        <dbReference type="ARBA" id="ARBA00023204"/>
    </source>
</evidence>
<gene>
    <name evidence="9" type="primary">umuD</name>
    <name evidence="9" type="ORF">IAA31_07020</name>
</gene>
<protein>
    <submittedName>
        <fullName evidence="9">Translesion error-prone DNA polymerase V autoproteolytic subunit</fullName>
        <ecNumber evidence="9">2.7.7.7</ecNumber>
    </submittedName>
</protein>
<accession>A0A9E2NUA5</accession>
<dbReference type="GO" id="GO:0006281">
    <property type="term" value="P:DNA repair"/>
    <property type="evidence" value="ECO:0007669"/>
    <property type="project" value="UniProtKB-KW"/>
</dbReference>
<dbReference type="Gene3D" id="2.10.109.10">
    <property type="entry name" value="Umud Fragment, subunit A"/>
    <property type="match status" value="1"/>
</dbReference>
<dbReference type="InterPro" id="IPR039418">
    <property type="entry name" value="LexA-like"/>
</dbReference>
<dbReference type="InterPro" id="IPR036286">
    <property type="entry name" value="LexA/Signal_pep-like_sf"/>
</dbReference>
<keyword evidence="2" id="KW-0227">DNA damage</keyword>
<dbReference type="CDD" id="cd06529">
    <property type="entry name" value="S24_LexA-like"/>
    <property type="match status" value="1"/>
</dbReference>
<dbReference type="AlphaFoldDB" id="A0A9E2NUA5"/>
<name>A0A9E2NUA5_9GAMM</name>
<dbReference type="PRINTS" id="PR00726">
    <property type="entry name" value="LEXASERPTASE"/>
</dbReference>
<dbReference type="Pfam" id="PF00717">
    <property type="entry name" value="Peptidase_S24"/>
    <property type="match status" value="1"/>
</dbReference>
<keyword evidence="6" id="KW-0742">SOS response</keyword>
<dbReference type="PANTHER" id="PTHR33516:SF2">
    <property type="entry name" value="LEXA REPRESSOR-RELATED"/>
    <property type="match status" value="1"/>
</dbReference>
<keyword evidence="5" id="KW-0234">DNA repair</keyword>
<keyword evidence="9" id="KW-0808">Transferase</keyword>
<evidence type="ECO:0000313" key="10">
    <source>
        <dbReference type="Proteomes" id="UP000824150"/>
    </source>
</evidence>
<evidence type="ECO:0000259" key="8">
    <source>
        <dbReference type="Pfam" id="PF00717"/>
    </source>
</evidence>
<dbReference type="GO" id="GO:0016787">
    <property type="term" value="F:hydrolase activity"/>
    <property type="evidence" value="ECO:0007669"/>
    <property type="project" value="UniProtKB-KW"/>
</dbReference>
<keyword evidence="4 7" id="KW-0068">Autocatalytic cleavage</keyword>
<proteinExistence type="inferred from homology"/>
<evidence type="ECO:0000256" key="7">
    <source>
        <dbReference type="RuleBase" id="RU003991"/>
    </source>
</evidence>
<sequence>MAELQACGTAVAEREHIELPLALEKIEAGFPAPNGGYVDGNLDVNEFLISHPGSTFIYCVNGTSMIEAGIMPGDYVLVDTTVPVQDGDIVVASIDNEFTIKELHLKPHPHFVARNKDYAPIEVNEYSDVKIVGTVTGVVRRYSRGR</sequence>
<feature type="domain" description="Peptidase S24/S26A/S26B/S26C" evidence="8">
    <location>
        <begin position="22"/>
        <end position="135"/>
    </location>
</feature>
<organism evidence="9 10">
    <name type="scientific">Candidatus Anaerobiospirillum merdipullorum</name>
    <dbReference type="NCBI Taxonomy" id="2838450"/>
    <lineage>
        <taxon>Bacteria</taxon>
        <taxon>Pseudomonadati</taxon>
        <taxon>Pseudomonadota</taxon>
        <taxon>Gammaproteobacteria</taxon>
        <taxon>Aeromonadales</taxon>
        <taxon>Succinivibrionaceae</taxon>
        <taxon>Anaerobiospirillum</taxon>
    </lineage>
</organism>
<comment type="caution">
    <text evidence="9">The sequence shown here is derived from an EMBL/GenBank/DDBJ whole genome shotgun (WGS) entry which is preliminary data.</text>
</comment>
<dbReference type="EC" id="2.7.7.7" evidence="9"/>
<keyword evidence="3 7" id="KW-0378">Hydrolase</keyword>
<dbReference type="PANTHER" id="PTHR33516">
    <property type="entry name" value="LEXA REPRESSOR"/>
    <property type="match status" value="1"/>
</dbReference>
<dbReference type="Proteomes" id="UP000824150">
    <property type="component" value="Unassembled WGS sequence"/>
</dbReference>
<evidence type="ECO:0000313" key="9">
    <source>
        <dbReference type="EMBL" id="MBU3827224.1"/>
    </source>
</evidence>
<comment type="similarity">
    <text evidence="1 7">Belongs to the peptidase S24 family.</text>
</comment>
<evidence type="ECO:0000256" key="6">
    <source>
        <dbReference type="ARBA" id="ARBA00023236"/>
    </source>
</evidence>
<evidence type="ECO:0000256" key="2">
    <source>
        <dbReference type="ARBA" id="ARBA00022763"/>
    </source>
</evidence>
<dbReference type="InterPro" id="IPR050077">
    <property type="entry name" value="LexA_repressor"/>
</dbReference>
<dbReference type="GO" id="GO:0009432">
    <property type="term" value="P:SOS response"/>
    <property type="evidence" value="ECO:0007669"/>
    <property type="project" value="UniProtKB-KW"/>
</dbReference>